<dbReference type="PANTHER" id="PTHR11014">
    <property type="entry name" value="PEPTIDASE M20 FAMILY MEMBER"/>
    <property type="match status" value="1"/>
</dbReference>
<reference evidence="3" key="1">
    <citation type="journal article" date="2021" name="PeerJ">
        <title>Extensive microbial diversity within the chicken gut microbiome revealed by metagenomics and culture.</title>
        <authorList>
            <person name="Gilroy R."/>
            <person name="Ravi A."/>
            <person name="Getino M."/>
            <person name="Pursley I."/>
            <person name="Horton D.L."/>
            <person name="Alikhan N.F."/>
            <person name="Baker D."/>
            <person name="Gharbi K."/>
            <person name="Hall N."/>
            <person name="Watson M."/>
            <person name="Adriaenssens E.M."/>
            <person name="Foster-Nyarko E."/>
            <person name="Jarju S."/>
            <person name="Secka A."/>
            <person name="Antonio M."/>
            <person name="Oren A."/>
            <person name="Chaudhuri R.R."/>
            <person name="La Ragione R."/>
            <person name="Hildebrand F."/>
            <person name="Pallen M.J."/>
        </authorList>
    </citation>
    <scope>NUCLEOTIDE SEQUENCE</scope>
    <source>
        <strain evidence="3">4376</strain>
    </source>
</reference>
<evidence type="ECO:0000313" key="4">
    <source>
        <dbReference type="Proteomes" id="UP000824189"/>
    </source>
</evidence>
<dbReference type="Pfam" id="PF07687">
    <property type="entry name" value="M20_dimer"/>
    <property type="match status" value="1"/>
</dbReference>
<dbReference type="NCBIfam" id="TIGR01891">
    <property type="entry name" value="amidohydrolases"/>
    <property type="match status" value="1"/>
</dbReference>
<sequence>MPAIGCTARETSASRITEAAYEGNKWISVEKVAVADFVNKWLGSNFERVVQWRRHLHRNPELSHMETNTTEFLVTKLREFGLEPHPLPATGVIADIGPATAPCVAFRADIDALPLDEVTGVEYASEVPGVMHACGHDMHTTVVLGLAAALSAFVAEHGEQALGIRVRFLFQPAEEVMDGGAVDVIEAGALHGVNRIFAVHCEPKLRTGEIGVRTGAITSASDVVEIILRGTGGHTSRPHLTADLVYTAGLIATQLPGLVARRVDPRSGTVITFGAINGGSTFNAIPQEVRLLGTFRTAEVSIWRKGQELLSEILEQIVAPTGAQLEIRYTKGVPPVTNDDVSTAAMAQAVRDVDPNALREAPQSSGGEDFSWYLEHVPGAMARLGTWTGKGAKPDLHQPDIIFDERALTVGIRLFAGVIDQFR</sequence>
<dbReference type="GO" id="GO:0016787">
    <property type="term" value="F:hydrolase activity"/>
    <property type="evidence" value="ECO:0007669"/>
    <property type="project" value="InterPro"/>
</dbReference>
<dbReference type="InterPro" id="IPR036264">
    <property type="entry name" value="Bact_exopeptidase_dim_dom"/>
</dbReference>
<evidence type="ECO:0000259" key="2">
    <source>
        <dbReference type="Pfam" id="PF07687"/>
    </source>
</evidence>
<comment type="cofactor">
    <cofactor evidence="1">
        <name>Mn(2+)</name>
        <dbReference type="ChEBI" id="CHEBI:29035"/>
    </cofactor>
    <text evidence="1">The Mn(2+) ion enhances activity.</text>
</comment>
<dbReference type="Gene3D" id="3.40.630.10">
    <property type="entry name" value="Zn peptidases"/>
    <property type="match status" value="1"/>
</dbReference>
<dbReference type="SUPFAM" id="SSF53187">
    <property type="entry name" value="Zn-dependent exopeptidases"/>
    <property type="match status" value="1"/>
</dbReference>
<dbReference type="InterPro" id="IPR017439">
    <property type="entry name" value="Amidohydrolase"/>
</dbReference>
<name>A0A9D1S0E5_9CORY</name>
<reference evidence="3" key="2">
    <citation type="submission" date="2021-04" db="EMBL/GenBank/DDBJ databases">
        <authorList>
            <person name="Gilroy R."/>
        </authorList>
    </citation>
    <scope>NUCLEOTIDE SEQUENCE</scope>
    <source>
        <strain evidence="3">4376</strain>
    </source>
</reference>
<dbReference type="AlphaFoldDB" id="A0A9D1S0E5"/>
<keyword evidence="1" id="KW-0464">Manganese</keyword>
<dbReference type="Gene3D" id="3.30.70.360">
    <property type="match status" value="1"/>
</dbReference>
<gene>
    <name evidence="3" type="ORF">H9867_05785</name>
</gene>
<feature type="binding site" evidence="1">
    <location>
        <position position="136"/>
    </location>
    <ligand>
        <name>Mn(2+)</name>
        <dbReference type="ChEBI" id="CHEBI:29035"/>
        <label>2</label>
    </ligand>
</feature>
<organism evidence="3 4">
    <name type="scientific">Candidatus Corynebacterium gallistercoris</name>
    <dbReference type="NCBI Taxonomy" id="2838530"/>
    <lineage>
        <taxon>Bacteria</taxon>
        <taxon>Bacillati</taxon>
        <taxon>Actinomycetota</taxon>
        <taxon>Actinomycetes</taxon>
        <taxon>Mycobacteriales</taxon>
        <taxon>Corynebacteriaceae</taxon>
        <taxon>Corynebacterium</taxon>
    </lineage>
</organism>
<feature type="binding site" evidence="1">
    <location>
        <position position="175"/>
    </location>
    <ligand>
        <name>Mn(2+)</name>
        <dbReference type="ChEBI" id="CHEBI:29035"/>
        <label>2</label>
    </ligand>
</feature>
<dbReference type="Proteomes" id="UP000824189">
    <property type="component" value="Unassembled WGS sequence"/>
</dbReference>
<protein>
    <submittedName>
        <fullName evidence="3">Amidohydrolase</fullName>
    </submittedName>
</protein>
<dbReference type="GO" id="GO:0046872">
    <property type="term" value="F:metal ion binding"/>
    <property type="evidence" value="ECO:0007669"/>
    <property type="project" value="UniProtKB-KW"/>
</dbReference>
<dbReference type="PANTHER" id="PTHR11014:SF63">
    <property type="entry name" value="METALLOPEPTIDASE, PUTATIVE (AFU_ORTHOLOGUE AFUA_6G09600)-RELATED"/>
    <property type="match status" value="1"/>
</dbReference>
<feature type="binding site" evidence="1">
    <location>
        <position position="200"/>
    </location>
    <ligand>
        <name>Mn(2+)</name>
        <dbReference type="ChEBI" id="CHEBI:29035"/>
        <label>2</label>
    </ligand>
</feature>
<dbReference type="InterPro" id="IPR002933">
    <property type="entry name" value="Peptidase_M20"/>
</dbReference>
<keyword evidence="1" id="KW-0479">Metal-binding</keyword>
<dbReference type="InterPro" id="IPR011650">
    <property type="entry name" value="Peptidase_M20_dimer"/>
</dbReference>
<evidence type="ECO:0000313" key="3">
    <source>
        <dbReference type="EMBL" id="HIW95981.1"/>
    </source>
</evidence>
<feature type="binding site" evidence="1">
    <location>
        <position position="397"/>
    </location>
    <ligand>
        <name>Mn(2+)</name>
        <dbReference type="ChEBI" id="CHEBI:29035"/>
        <label>1</label>
    </ligand>
</feature>
<dbReference type="PIRSF" id="PIRSF005962">
    <property type="entry name" value="Pept_M20D_amidohydro"/>
    <property type="match status" value="1"/>
</dbReference>
<dbReference type="SUPFAM" id="SSF55031">
    <property type="entry name" value="Bacterial exopeptidase dimerisation domain"/>
    <property type="match status" value="1"/>
</dbReference>
<dbReference type="EMBL" id="DXFZ01000071">
    <property type="protein sequence ID" value="HIW95981.1"/>
    <property type="molecule type" value="Genomic_DNA"/>
</dbReference>
<feature type="domain" description="Peptidase M20 dimerisation" evidence="2">
    <location>
        <begin position="225"/>
        <end position="317"/>
    </location>
</feature>
<dbReference type="Pfam" id="PF01546">
    <property type="entry name" value="Peptidase_M20"/>
    <property type="match status" value="1"/>
</dbReference>
<feature type="binding site" evidence="1">
    <location>
        <position position="134"/>
    </location>
    <ligand>
        <name>Mn(2+)</name>
        <dbReference type="ChEBI" id="CHEBI:29035"/>
        <label>2</label>
    </ligand>
</feature>
<proteinExistence type="predicted"/>
<accession>A0A9D1S0E5</accession>
<evidence type="ECO:0000256" key="1">
    <source>
        <dbReference type="PIRSR" id="PIRSR005962-1"/>
    </source>
</evidence>
<comment type="caution">
    <text evidence="3">The sequence shown here is derived from an EMBL/GenBank/DDBJ whole genome shotgun (WGS) entry which is preliminary data.</text>
</comment>